<reference evidence="1 2" key="1">
    <citation type="submission" date="2015-04" db="EMBL/GenBank/DDBJ databases">
        <title>The complete genome sequence of the rumen methanogen Methanobrevibacter millerae SM9.</title>
        <authorList>
            <person name="Leahy S.C."/>
            <person name="Kelly W.J."/>
            <person name="Pacheco D.M."/>
            <person name="Li D."/>
            <person name="Altermann E."/>
            <person name="Attwood G.T."/>
        </authorList>
    </citation>
    <scope>NUCLEOTIDE SEQUENCE [LARGE SCALE GENOMIC DNA]</scope>
    <source>
        <strain evidence="1 2">SM9</strain>
    </source>
</reference>
<evidence type="ECO:0000313" key="2">
    <source>
        <dbReference type="Proteomes" id="UP000067738"/>
    </source>
</evidence>
<name>A0A0U3CUH9_9EURY</name>
<dbReference type="AlphaFoldDB" id="A0A0U3CUH9"/>
<dbReference type="PATRIC" id="fig|230361.4.peg.1593"/>
<organism evidence="1 2">
    <name type="scientific">Methanobrevibacter millerae</name>
    <dbReference type="NCBI Taxonomy" id="230361"/>
    <lineage>
        <taxon>Archaea</taxon>
        <taxon>Methanobacteriati</taxon>
        <taxon>Methanobacteriota</taxon>
        <taxon>Methanomada group</taxon>
        <taxon>Methanobacteria</taxon>
        <taxon>Methanobacteriales</taxon>
        <taxon>Methanobacteriaceae</taxon>
        <taxon>Methanobrevibacter</taxon>
    </lineage>
</organism>
<protein>
    <submittedName>
        <fullName evidence="1">Uncharacterized protein</fullName>
    </submittedName>
</protein>
<proteinExistence type="predicted"/>
<dbReference type="EMBL" id="CP011266">
    <property type="protein sequence ID" value="ALT69311.1"/>
    <property type="molecule type" value="Genomic_DNA"/>
</dbReference>
<gene>
    <name evidence="1" type="ORF">sm9_1540</name>
</gene>
<evidence type="ECO:0000313" key="1">
    <source>
        <dbReference type="EMBL" id="ALT69311.1"/>
    </source>
</evidence>
<keyword evidence="2" id="KW-1185">Reference proteome</keyword>
<accession>A0A0U3CUH9</accession>
<sequence>MQHDYIYEFLVNKYSVIINYYKHENIIVGNNNKKFGVFGGRVLKMHQN</sequence>
<dbReference type="KEGG" id="mmil:sm9_1540"/>
<dbReference type="Proteomes" id="UP000067738">
    <property type="component" value="Chromosome"/>
</dbReference>